<organism evidence="1 2">
    <name type="scientific">Pristionchus fissidentatus</name>
    <dbReference type="NCBI Taxonomy" id="1538716"/>
    <lineage>
        <taxon>Eukaryota</taxon>
        <taxon>Metazoa</taxon>
        <taxon>Ecdysozoa</taxon>
        <taxon>Nematoda</taxon>
        <taxon>Chromadorea</taxon>
        <taxon>Rhabditida</taxon>
        <taxon>Rhabditina</taxon>
        <taxon>Diplogasteromorpha</taxon>
        <taxon>Diplogasteroidea</taxon>
        <taxon>Neodiplogasteridae</taxon>
        <taxon>Pristionchus</taxon>
    </lineage>
</organism>
<evidence type="ECO:0000313" key="1">
    <source>
        <dbReference type="EMBL" id="GMT36693.1"/>
    </source>
</evidence>
<keyword evidence="2" id="KW-1185">Reference proteome</keyword>
<comment type="caution">
    <text evidence="1">The sequence shown here is derived from an EMBL/GenBank/DDBJ whole genome shotgun (WGS) entry which is preliminary data.</text>
</comment>
<gene>
    <name evidence="1" type="ORF">PFISCL1PPCAC_27990</name>
</gene>
<reference evidence="1" key="1">
    <citation type="submission" date="2023-10" db="EMBL/GenBank/DDBJ databases">
        <title>Genome assembly of Pristionchus species.</title>
        <authorList>
            <person name="Yoshida K."/>
            <person name="Sommer R.J."/>
        </authorList>
    </citation>
    <scope>NUCLEOTIDE SEQUENCE</scope>
    <source>
        <strain evidence="1">RS5133</strain>
    </source>
</reference>
<protein>
    <recommendedName>
        <fullName evidence="3">Ribosomal protein</fullName>
    </recommendedName>
</protein>
<feature type="non-terminal residue" evidence="1">
    <location>
        <position position="1"/>
    </location>
</feature>
<dbReference type="AlphaFoldDB" id="A0AAV5WZB6"/>
<evidence type="ECO:0000313" key="2">
    <source>
        <dbReference type="Proteomes" id="UP001432322"/>
    </source>
</evidence>
<dbReference type="Proteomes" id="UP001432322">
    <property type="component" value="Unassembled WGS sequence"/>
</dbReference>
<evidence type="ECO:0008006" key="3">
    <source>
        <dbReference type="Google" id="ProtNLM"/>
    </source>
</evidence>
<name>A0AAV5WZB6_9BILA</name>
<proteinExistence type="predicted"/>
<accession>A0AAV5WZB6</accession>
<sequence>EYFHQRTKGEAVLSRNKVAERTEEEKAREHCRAVVHLPHSSHRGRDAICLLRNALCWQRSANTHPAGTKQKSRRKIHRQWIQKNVVTATSGTPVSSLCRRSFLLLSDLIFC</sequence>
<dbReference type="EMBL" id="BTSY01000007">
    <property type="protein sequence ID" value="GMT36693.1"/>
    <property type="molecule type" value="Genomic_DNA"/>
</dbReference>